<evidence type="ECO:0000313" key="13">
    <source>
        <dbReference type="EMBL" id="KTT14831.1"/>
    </source>
</evidence>
<dbReference type="PROSITE" id="PS00462">
    <property type="entry name" value="G_GLU_TRANSPEPTIDASE"/>
    <property type="match status" value="1"/>
</dbReference>
<keyword evidence="12" id="KW-0732">Signal</keyword>
<dbReference type="AlphaFoldDB" id="A0AAJ0LGE3"/>
<sequence length="555" mass="59634">MRSVPFQYLALAAALLGSSSVYAVALEGGAVAAPDQYGAQVAADILKKGGNAVDAAVATAFTLAVTYPEAGNIGGGGFMTLFVDGKPYFLDYREVAPKAATRNMYLDDKGEVIENLSLVGARAAGVPGTVMGLWEAHRKFGKLPWSELLTPAIGYAKNGFKVADKQYQYRNDAQGMFKTATNFNDYFGSMKVGELFKQPEMAQTLERIADKGVSEFYQGKTADLLVAQMQADKGLITKQDLKDYKAVWREPMAVSWRGNVVYTAPPPSSGGVALAQLLGIKEDRAADFKGVAHNSAQYIHLLAEIEKRVFADRADYLGDPAFTKVPVDQLVAKDYLAKRAAQVNPKAISATDQVKPGLEPHQTTHFSIVDKAGNAVSNTYTLNLDYGSGVVVKGAGFLLNDEMDDFSAKPGAANAFGVIGGDANAIEPGKRMLSSMSPSLMTRDGKVELVIGTPGGSRIFTSIFQVMNNLYDYGMPLDKAVAAQRVHHQLLPKDTIYFDSYAPLTGQVAADLNKMGYVLEDQGWEMGDIQAIRVNGQTLETASDPRGRGVGMVVK</sequence>
<feature type="binding site" evidence="10">
    <location>
        <position position="405"/>
    </location>
    <ligand>
        <name>L-glutamate</name>
        <dbReference type="ChEBI" id="CHEBI:29985"/>
    </ligand>
</feature>
<feature type="chain" id="PRO_5042577607" description="Glutathione hydrolase proenzyme" evidence="12">
    <location>
        <begin position="24"/>
        <end position="555"/>
    </location>
</feature>
<dbReference type="EC" id="3.4.19.13" evidence="11"/>
<comment type="caution">
    <text evidence="13">The sequence shown here is derived from an EMBL/GenBank/DDBJ whole genome shotgun (WGS) entry which is preliminary data.</text>
</comment>
<comment type="similarity">
    <text evidence="3 11">Belongs to the gamma-glutamyltransferase family.</text>
</comment>
<gene>
    <name evidence="13" type="ORF">NS96R_20455</name>
</gene>
<evidence type="ECO:0000313" key="14">
    <source>
        <dbReference type="Proteomes" id="UP000071644"/>
    </source>
</evidence>
<keyword evidence="6 11" id="KW-0865">Zymogen</keyword>
<keyword evidence="11" id="KW-0317">Glutathione biosynthesis</keyword>
<keyword evidence="5 11" id="KW-0378">Hydrolase</keyword>
<organism evidence="13 14">
    <name type="scientific">Pseudomonas parafulva</name>
    <dbReference type="NCBI Taxonomy" id="157782"/>
    <lineage>
        <taxon>Bacteria</taxon>
        <taxon>Pseudomonadati</taxon>
        <taxon>Pseudomonadota</taxon>
        <taxon>Gammaproteobacteria</taxon>
        <taxon>Pseudomonadales</taxon>
        <taxon>Pseudomonadaceae</taxon>
        <taxon>Pseudomonas</taxon>
    </lineage>
</organism>
<dbReference type="GO" id="GO:0006750">
    <property type="term" value="P:glutathione biosynthetic process"/>
    <property type="evidence" value="ECO:0007669"/>
    <property type="project" value="UniProtKB-KW"/>
</dbReference>
<evidence type="ECO:0000256" key="12">
    <source>
        <dbReference type="SAM" id="SignalP"/>
    </source>
</evidence>
<comment type="pathway">
    <text evidence="11">Sulfur metabolism; glutathione metabolism.</text>
</comment>
<feature type="binding site" evidence="10">
    <location>
        <position position="456"/>
    </location>
    <ligand>
        <name>L-glutamate</name>
        <dbReference type="ChEBI" id="CHEBI:29985"/>
    </ligand>
</feature>
<dbReference type="InterPro" id="IPR051792">
    <property type="entry name" value="GGT_bact"/>
</dbReference>
<dbReference type="PANTHER" id="PTHR43199:SF1">
    <property type="entry name" value="GLUTATHIONE HYDROLASE PROENZYME"/>
    <property type="match status" value="1"/>
</dbReference>
<dbReference type="Gene3D" id="3.60.20.40">
    <property type="match status" value="1"/>
</dbReference>
<feature type="binding site" evidence="10">
    <location>
        <position position="93"/>
    </location>
    <ligand>
        <name>L-glutamate</name>
        <dbReference type="ChEBI" id="CHEBI:29985"/>
    </ligand>
</feature>
<evidence type="ECO:0000256" key="11">
    <source>
        <dbReference type="RuleBase" id="RU368036"/>
    </source>
</evidence>
<dbReference type="EMBL" id="LDSN01000078">
    <property type="protein sequence ID" value="KTT14831.1"/>
    <property type="molecule type" value="Genomic_DNA"/>
</dbReference>
<dbReference type="Gene3D" id="1.10.246.130">
    <property type="match status" value="1"/>
</dbReference>
<dbReference type="InterPro" id="IPR043138">
    <property type="entry name" value="GGT_lsub"/>
</dbReference>
<proteinExistence type="inferred from homology"/>
<evidence type="ECO:0000256" key="8">
    <source>
        <dbReference type="ARBA" id="ARBA00047417"/>
    </source>
</evidence>
<dbReference type="GO" id="GO:0036374">
    <property type="term" value="F:glutathione hydrolase activity"/>
    <property type="evidence" value="ECO:0007669"/>
    <property type="project" value="UniProtKB-UniRule"/>
</dbReference>
<evidence type="ECO:0000256" key="6">
    <source>
        <dbReference type="ARBA" id="ARBA00023145"/>
    </source>
</evidence>
<keyword evidence="7 11" id="KW-0012">Acyltransferase</keyword>
<dbReference type="InterPro" id="IPR055262">
    <property type="entry name" value="GGT_CS"/>
</dbReference>
<dbReference type="NCBIfam" id="TIGR00066">
    <property type="entry name" value="g_glut_trans"/>
    <property type="match status" value="1"/>
</dbReference>
<name>A0AAJ0LGE3_9PSED</name>
<feature type="binding site" evidence="10">
    <location>
        <begin position="434"/>
        <end position="435"/>
    </location>
    <ligand>
        <name>L-glutamate</name>
        <dbReference type="ChEBI" id="CHEBI:29985"/>
    </ligand>
</feature>
<dbReference type="Proteomes" id="UP000071644">
    <property type="component" value="Unassembled WGS sequence"/>
</dbReference>
<dbReference type="RefSeq" id="WP_058639883.1">
    <property type="nucleotide sequence ID" value="NZ_LDSN01000078.1"/>
</dbReference>
<dbReference type="InterPro" id="IPR043137">
    <property type="entry name" value="GGT_ssub_C"/>
</dbReference>
<comment type="PTM">
    <text evidence="11">Cleaved by autocatalysis into a large and a small subunit.</text>
</comment>
<dbReference type="PANTHER" id="PTHR43199">
    <property type="entry name" value="GLUTATHIONE HYDROLASE"/>
    <property type="match status" value="1"/>
</dbReference>
<dbReference type="InterPro" id="IPR029055">
    <property type="entry name" value="Ntn_hydrolases_N"/>
</dbReference>
<dbReference type="SUPFAM" id="SSF56235">
    <property type="entry name" value="N-terminal nucleophile aminohydrolases (Ntn hydrolases)"/>
    <property type="match status" value="1"/>
</dbReference>
<evidence type="ECO:0000256" key="1">
    <source>
        <dbReference type="ARBA" id="ARBA00001049"/>
    </source>
</evidence>
<feature type="binding site" evidence="10">
    <location>
        <begin position="381"/>
        <end position="383"/>
    </location>
    <ligand>
        <name>L-glutamate</name>
        <dbReference type="ChEBI" id="CHEBI:29985"/>
    </ligand>
</feature>
<accession>A0AAJ0LGE3</accession>
<feature type="active site" description="Nucleophile" evidence="9">
    <location>
        <position position="363"/>
    </location>
</feature>
<dbReference type="InterPro" id="IPR000101">
    <property type="entry name" value="GGT_peptidase"/>
</dbReference>
<keyword evidence="4 11" id="KW-0808">Transferase</keyword>
<evidence type="ECO:0000256" key="2">
    <source>
        <dbReference type="ARBA" id="ARBA00001089"/>
    </source>
</evidence>
<dbReference type="Pfam" id="PF01019">
    <property type="entry name" value="G_glu_transpept"/>
    <property type="match status" value="1"/>
</dbReference>
<protein>
    <recommendedName>
        <fullName evidence="11">Glutathione hydrolase proenzyme</fullName>
        <ecNumber evidence="11">2.3.2.2</ecNumber>
        <ecNumber evidence="11">3.4.19.13</ecNumber>
    </recommendedName>
    <component>
        <recommendedName>
            <fullName evidence="11">Glutathione hydrolase large chain</fullName>
        </recommendedName>
    </component>
    <component>
        <recommendedName>
            <fullName evidence="11">Glutathione hydrolase small chain</fullName>
        </recommendedName>
    </component>
</protein>
<evidence type="ECO:0000256" key="10">
    <source>
        <dbReference type="PIRSR" id="PIRSR600101-2"/>
    </source>
</evidence>
<dbReference type="GO" id="GO:0103068">
    <property type="term" value="F:leukotriene C4 gamma-glutamyl transferase activity"/>
    <property type="evidence" value="ECO:0007669"/>
    <property type="project" value="UniProtKB-EC"/>
</dbReference>
<evidence type="ECO:0000256" key="5">
    <source>
        <dbReference type="ARBA" id="ARBA00022801"/>
    </source>
</evidence>
<comment type="catalytic activity">
    <reaction evidence="2 11">
        <text>glutathione + H2O = L-cysteinylglycine + L-glutamate</text>
        <dbReference type="Rhea" id="RHEA:28807"/>
        <dbReference type="ChEBI" id="CHEBI:15377"/>
        <dbReference type="ChEBI" id="CHEBI:29985"/>
        <dbReference type="ChEBI" id="CHEBI:57925"/>
        <dbReference type="ChEBI" id="CHEBI:61694"/>
        <dbReference type="EC" id="3.4.19.13"/>
    </reaction>
</comment>
<dbReference type="EC" id="2.3.2.2" evidence="11"/>
<reference evidence="13 14" key="1">
    <citation type="journal article" date="2016" name="Front. Microbiol.">
        <title>Genomic Resource of Rice Seed Associated Bacteria.</title>
        <authorList>
            <person name="Midha S."/>
            <person name="Bansal K."/>
            <person name="Sharma S."/>
            <person name="Kumar N."/>
            <person name="Patil P.P."/>
            <person name="Chaudhry V."/>
            <person name="Patil P.B."/>
        </authorList>
    </citation>
    <scope>NUCLEOTIDE SEQUENCE [LARGE SCALE GENOMIC DNA]</scope>
    <source>
        <strain evidence="13 14">NS96</strain>
    </source>
</reference>
<evidence type="ECO:0000256" key="9">
    <source>
        <dbReference type="PIRSR" id="PIRSR600101-1"/>
    </source>
</evidence>
<comment type="catalytic activity">
    <reaction evidence="8 11">
        <text>an N-terminal (5-L-glutamyl)-[peptide] + an alpha-amino acid = 5-L-glutamyl amino acid + an N-terminal L-alpha-aminoacyl-[peptide]</text>
        <dbReference type="Rhea" id="RHEA:23904"/>
        <dbReference type="Rhea" id="RHEA-COMP:9780"/>
        <dbReference type="Rhea" id="RHEA-COMP:9795"/>
        <dbReference type="ChEBI" id="CHEBI:77644"/>
        <dbReference type="ChEBI" id="CHEBI:78597"/>
        <dbReference type="ChEBI" id="CHEBI:78599"/>
        <dbReference type="ChEBI" id="CHEBI:78608"/>
        <dbReference type="EC" id="2.3.2.2"/>
    </reaction>
</comment>
<evidence type="ECO:0000256" key="3">
    <source>
        <dbReference type="ARBA" id="ARBA00009381"/>
    </source>
</evidence>
<feature type="signal peptide" evidence="12">
    <location>
        <begin position="1"/>
        <end position="23"/>
    </location>
</feature>
<evidence type="ECO:0000256" key="4">
    <source>
        <dbReference type="ARBA" id="ARBA00022679"/>
    </source>
</evidence>
<dbReference type="GO" id="GO:0006751">
    <property type="term" value="P:glutathione catabolic process"/>
    <property type="evidence" value="ECO:0007669"/>
    <property type="project" value="UniProtKB-UniRule"/>
</dbReference>
<comment type="catalytic activity">
    <reaction evidence="1 11">
        <text>an S-substituted glutathione + H2O = an S-substituted L-cysteinylglycine + L-glutamate</text>
        <dbReference type="Rhea" id="RHEA:59468"/>
        <dbReference type="ChEBI" id="CHEBI:15377"/>
        <dbReference type="ChEBI" id="CHEBI:29985"/>
        <dbReference type="ChEBI" id="CHEBI:90779"/>
        <dbReference type="ChEBI" id="CHEBI:143103"/>
        <dbReference type="EC" id="3.4.19.13"/>
    </reaction>
</comment>
<evidence type="ECO:0000256" key="7">
    <source>
        <dbReference type="ARBA" id="ARBA00023315"/>
    </source>
</evidence>
<dbReference type="PRINTS" id="PR01210">
    <property type="entry name" value="GGTRANSPTASE"/>
</dbReference>
<comment type="subunit">
    <text evidence="11">This enzyme consists of two polypeptide chains, which are synthesized in precursor form from a single polypeptide.</text>
</comment>